<dbReference type="Proteomes" id="UP000054279">
    <property type="component" value="Unassembled WGS sequence"/>
</dbReference>
<evidence type="ECO:0000313" key="2">
    <source>
        <dbReference type="Proteomes" id="UP000054279"/>
    </source>
</evidence>
<organism evidence="1 2">
    <name type="scientific">Sphaerobolus stellatus (strain SS14)</name>
    <dbReference type="NCBI Taxonomy" id="990650"/>
    <lineage>
        <taxon>Eukaryota</taxon>
        <taxon>Fungi</taxon>
        <taxon>Dikarya</taxon>
        <taxon>Basidiomycota</taxon>
        <taxon>Agaricomycotina</taxon>
        <taxon>Agaricomycetes</taxon>
        <taxon>Phallomycetidae</taxon>
        <taxon>Geastrales</taxon>
        <taxon>Sphaerobolaceae</taxon>
        <taxon>Sphaerobolus</taxon>
    </lineage>
</organism>
<reference evidence="1 2" key="1">
    <citation type="submission" date="2014-06" db="EMBL/GenBank/DDBJ databases">
        <title>Evolutionary Origins and Diversification of the Mycorrhizal Mutualists.</title>
        <authorList>
            <consortium name="DOE Joint Genome Institute"/>
            <consortium name="Mycorrhizal Genomics Consortium"/>
            <person name="Kohler A."/>
            <person name="Kuo A."/>
            <person name="Nagy L.G."/>
            <person name="Floudas D."/>
            <person name="Copeland A."/>
            <person name="Barry K.W."/>
            <person name="Cichocki N."/>
            <person name="Veneault-Fourrey C."/>
            <person name="LaButti K."/>
            <person name="Lindquist E.A."/>
            <person name="Lipzen A."/>
            <person name="Lundell T."/>
            <person name="Morin E."/>
            <person name="Murat C."/>
            <person name="Riley R."/>
            <person name="Ohm R."/>
            <person name="Sun H."/>
            <person name="Tunlid A."/>
            <person name="Henrissat B."/>
            <person name="Grigoriev I.V."/>
            <person name="Hibbett D.S."/>
            <person name="Martin F."/>
        </authorList>
    </citation>
    <scope>NUCLEOTIDE SEQUENCE [LARGE SCALE GENOMIC DNA]</scope>
    <source>
        <strain evidence="1 2">SS14</strain>
    </source>
</reference>
<keyword evidence="2" id="KW-1185">Reference proteome</keyword>
<accession>A0A0C9TKX7</accession>
<gene>
    <name evidence="1" type="ORF">M422DRAFT_277047</name>
</gene>
<proteinExistence type="predicted"/>
<dbReference type="EMBL" id="KN838168">
    <property type="protein sequence ID" value="KIJ22504.1"/>
    <property type="molecule type" value="Genomic_DNA"/>
</dbReference>
<sequence>MGQFENNSKFTSFPFISTIRVPLQGLVNLELILSPLYPGTLNSLQDLHITLRMWDKSTWQSILVLLAGSPNLGILRINERGDTTVFTDTPFNITIPEDIVSQLHTYFGPGILLPSLFEHRKLRNIGFLERSWSDVTPFIAPNLNSSSLELVETLDLAKITIISHSNVAEIACLIPRIAHLVIGRNIPGVNNSQMRQRWKFISSKA</sequence>
<dbReference type="HOGENOM" id="CLU_1338254_0_0_1"/>
<protein>
    <submittedName>
        <fullName evidence="1">Uncharacterized protein</fullName>
    </submittedName>
</protein>
<name>A0A0C9TKX7_SPHS4</name>
<dbReference type="AlphaFoldDB" id="A0A0C9TKX7"/>
<evidence type="ECO:0000313" key="1">
    <source>
        <dbReference type="EMBL" id="KIJ22504.1"/>
    </source>
</evidence>